<name>A0A4Y2QUS1_ARAVE</name>
<sequence length="98" mass="10977">MPENGNCLLRSLQMDWNRATANFQLCPFGALVHKTEIRPWWRGSEALSQKRKPQNVDSWGGGGVPVLKPGRRIGAVTLGDRSDRWYGASVNDPPKWMG</sequence>
<dbReference type="EMBL" id="BGPR01140609">
    <property type="protein sequence ID" value="GBN66885.1"/>
    <property type="molecule type" value="Genomic_DNA"/>
</dbReference>
<reference evidence="1 2" key="1">
    <citation type="journal article" date="2019" name="Sci. Rep.">
        <title>Orb-weaving spider Araneus ventricosus genome elucidates the spidroin gene catalogue.</title>
        <authorList>
            <person name="Kono N."/>
            <person name="Nakamura H."/>
            <person name="Ohtoshi R."/>
            <person name="Moran D.A.P."/>
            <person name="Shinohara A."/>
            <person name="Yoshida Y."/>
            <person name="Fujiwara M."/>
            <person name="Mori M."/>
            <person name="Tomita M."/>
            <person name="Arakawa K."/>
        </authorList>
    </citation>
    <scope>NUCLEOTIDE SEQUENCE [LARGE SCALE GENOMIC DNA]</scope>
</reference>
<evidence type="ECO:0000313" key="2">
    <source>
        <dbReference type="Proteomes" id="UP000499080"/>
    </source>
</evidence>
<evidence type="ECO:0000313" key="1">
    <source>
        <dbReference type="EMBL" id="GBN66885.1"/>
    </source>
</evidence>
<dbReference type="AlphaFoldDB" id="A0A4Y2QUS1"/>
<accession>A0A4Y2QUS1</accession>
<protein>
    <submittedName>
        <fullName evidence="1">Uncharacterized protein</fullName>
    </submittedName>
</protein>
<proteinExistence type="predicted"/>
<gene>
    <name evidence="1" type="ORF">AVEN_254758_1</name>
</gene>
<organism evidence="1 2">
    <name type="scientific">Araneus ventricosus</name>
    <name type="common">Orbweaver spider</name>
    <name type="synonym">Epeira ventricosa</name>
    <dbReference type="NCBI Taxonomy" id="182803"/>
    <lineage>
        <taxon>Eukaryota</taxon>
        <taxon>Metazoa</taxon>
        <taxon>Ecdysozoa</taxon>
        <taxon>Arthropoda</taxon>
        <taxon>Chelicerata</taxon>
        <taxon>Arachnida</taxon>
        <taxon>Araneae</taxon>
        <taxon>Araneomorphae</taxon>
        <taxon>Entelegynae</taxon>
        <taxon>Araneoidea</taxon>
        <taxon>Araneidae</taxon>
        <taxon>Araneus</taxon>
    </lineage>
</organism>
<keyword evidence="2" id="KW-1185">Reference proteome</keyword>
<dbReference type="Proteomes" id="UP000499080">
    <property type="component" value="Unassembled WGS sequence"/>
</dbReference>
<comment type="caution">
    <text evidence="1">The sequence shown here is derived from an EMBL/GenBank/DDBJ whole genome shotgun (WGS) entry which is preliminary data.</text>
</comment>